<proteinExistence type="predicted"/>
<dbReference type="AlphaFoldDB" id="A0A7J6TBB6"/>
<gene>
    <name evidence="1" type="ORF">FOZ62_018244</name>
</gene>
<reference evidence="1 2" key="1">
    <citation type="submission" date="2020-04" db="EMBL/GenBank/DDBJ databases">
        <title>Perkinsus olseni comparative genomics.</title>
        <authorList>
            <person name="Bogema D.R."/>
        </authorList>
    </citation>
    <scope>NUCLEOTIDE SEQUENCE [LARGE SCALE GENOMIC DNA]</scope>
    <source>
        <strain evidence="1">ATCC PRA-205</strain>
    </source>
</reference>
<organism evidence="1 2">
    <name type="scientific">Perkinsus olseni</name>
    <name type="common">Perkinsus atlanticus</name>
    <dbReference type="NCBI Taxonomy" id="32597"/>
    <lineage>
        <taxon>Eukaryota</taxon>
        <taxon>Sar</taxon>
        <taxon>Alveolata</taxon>
        <taxon>Perkinsozoa</taxon>
        <taxon>Perkinsea</taxon>
        <taxon>Perkinsida</taxon>
        <taxon>Perkinsidae</taxon>
        <taxon>Perkinsus</taxon>
    </lineage>
</organism>
<dbReference type="EMBL" id="JABANM010008455">
    <property type="protein sequence ID" value="KAF4742579.1"/>
    <property type="molecule type" value="Genomic_DNA"/>
</dbReference>
<sequence length="115" mass="12845">LWAGSMERIVRDPVTKKVAKEKIPLDLRWVEGQRSSKPVVPSAEDLGRNGNLRLPEWNKCDYKESTAGSARLVEDLSVTEWIRLCLTGITFFATSCSMTLQGIFSIPFAIKMGLS</sequence>
<evidence type="ECO:0000313" key="2">
    <source>
        <dbReference type="Proteomes" id="UP000574390"/>
    </source>
</evidence>
<protein>
    <submittedName>
        <fullName evidence="1">Uncharacterized protein</fullName>
    </submittedName>
</protein>
<feature type="non-terminal residue" evidence="1">
    <location>
        <position position="115"/>
    </location>
</feature>
<comment type="caution">
    <text evidence="1">The sequence shown here is derived from an EMBL/GenBank/DDBJ whole genome shotgun (WGS) entry which is preliminary data.</text>
</comment>
<feature type="non-terminal residue" evidence="1">
    <location>
        <position position="1"/>
    </location>
</feature>
<accession>A0A7J6TBB6</accession>
<name>A0A7J6TBB6_PEROL</name>
<dbReference type="Proteomes" id="UP000574390">
    <property type="component" value="Unassembled WGS sequence"/>
</dbReference>
<evidence type="ECO:0000313" key="1">
    <source>
        <dbReference type="EMBL" id="KAF4742579.1"/>
    </source>
</evidence>